<dbReference type="InterPro" id="IPR023606">
    <property type="entry name" value="CoA-Trfase_III_dom_1_sf"/>
</dbReference>
<protein>
    <submittedName>
        <fullName evidence="1">Uncharacterized protein</fullName>
    </submittedName>
</protein>
<keyword evidence="1" id="KW-0413">Isomerase</keyword>
<dbReference type="InterPro" id="IPR050509">
    <property type="entry name" value="CoA-transferase_III"/>
</dbReference>
<organism evidence="1 2">
    <name type="scientific">Bordetella petrii (strain ATCC BAA-461 / DSM 12804 / CCUG 43448 / CIP 107267 / Se-1111R)</name>
    <dbReference type="NCBI Taxonomy" id="340100"/>
    <lineage>
        <taxon>Bacteria</taxon>
        <taxon>Pseudomonadati</taxon>
        <taxon>Pseudomonadota</taxon>
        <taxon>Betaproteobacteria</taxon>
        <taxon>Burkholderiales</taxon>
        <taxon>Alcaligenaceae</taxon>
        <taxon>Bordetella</taxon>
    </lineage>
</organism>
<evidence type="ECO:0000313" key="1">
    <source>
        <dbReference type="EMBL" id="CAP41555.1"/>
    </source>
</evidence>
<accession>A9ICD7</accession>
<reference evidence="1 2" key="1">
    <citation type="journal article" date="2008" name="BMC Genomics">
        <title>The missing link: Bordetella petrii is endowed with both the metabolic versatility of environmental bacteria and virulence traits of pathogenic Bordetellae.</title>
        <authorList>
            <person name="Gross R."/>
            <person name="Guzman C.A."/>
            <person name="Sebaihia M."/>
            <person name="Martins Dos Santos V.A."/>
            <person name="Pieper D.H."/>
            <person name="Koebnik R."/>
            <person name="Lechner M."/>
            <person name="Bartels D."/>
            <person name="Buhrmester J."/>
            <person name="Choudhuri J.V."/>
            <person name="Ebensen T."/>
            <person name="Gaigalat L."/>
            <person name="Herrmann S."/>
            <person name="Khachane A.N."/>
            <person name="Larisch C."/>
            <person name="Link S."/>
            <person name="Linke B."/>
            <person name="Meyer F."/>
            <person name="Mormann S."/>
            <person name="Nakunst D."/>
            <person name="Rueckert C."/>
            <person name="Schneiker-Bekel S."/>
            <person name="Schulze K."/>
            <person name="Vorhoelter F.J."/>
            <person name="Yevsa T."/>
            <person name="Engle J.T."/>
            <person name="Goldman W.E."/>
            <person name="Puehler A."/>
            <person name="Goebel U.B."/>
            <person name="Goesmann A."/>
            <person name="Bloecker H."/>
            <person name="Kaiser O."/>
            <person name="Martinez-Arias R."/>
        </authorList>
    </citation>
    <scope>NUCLEOTIDE SEQUENCE [LARGE SCALE GENOMIC DNA]</scope>
    <source>
        <strain evidence="2">ATCC BAA-461 / DSM 12804 / CCUG 43448 / CIP 107267 / Se-1111R</strain>
    </source>
</reference>
<proteinExistence type="predicted"/>
<dbReference type="KEGG" id="bpt:Bpet1221"/>
<dbReference type="Gene3D" id="3.30.1540.10">
    <property type="entry name" value="formyl-coa transferase, domain 3"/>
    <property type="match status" value="1"/>
</dbReference>
<dbReference type="InterPro" id="IPR003673">
    <property type="entry name" value="CoA-Trfase_fam_III"/>
</dbReference>
<dbReference type="EMBL" id="AM902716">
    <property type="protein sequence ID" value="CAP41555.1"/>
    <property type="molecule type" value="Genomic_DNA"/>
</dbReference>
<name>A9ICD7_BORPD</name>
<dbReference type="SUPFAM" id="SSF89796">
    <property type="entry name" value="CoA-transferase family III (CaiB/BaiF)"/>
    <property type="match status" value="1"/>
</dbReference>
<dbReference type="Proteomes" id="UP000001225">
    <property type="component" value="Chromosome"/>
</dbReference>
<dbReference type="PANTHER" id="PTHR48228">
    <property type="entry name" value="SUCCINYL-COA--D-CITRAMALATE COA-TRANSFERASE"/>
    <property type="match status" value="1"/>
</dbReference>
<keyword evidence="2" id="KW-1185">Reference proteome</keyword>
<evidence type="ECO:0000313" key="2">
    <source>
        <dbReference type="Proteomes" id="UP000001225"/>
    </source>
</evidence>
<dbReference type="STRING" id="94624.Bpet1221"/>
<dbReference type="eggNOG" id="COG1804">
    <property type="taxonomic scope" value="Bacteria"/>
</dbReference>
<dbReference type="AlphaFoldDB" id="A9ICD7"/>
<sequence>MNMEKTNSPAGVLSGVRVLDFSTLLPGPYATQLLLEAGAEVMKIERVDGGDELRSAEQRFGRSSLNFALLNGGKRSIAVNLKDEAERARLLPLLKDADILVEQFRPGVMDRLGLGYEKLKSINPRLIYCSITGYGQDGPLSHVAGHDLTYMAETGLLSLTKGADGAPALPPVLVGDIGGGTLPAVINMLLALRRRDQTGEGCHIDVSITDNLMAFPYNATASGVGFGKWPQPGQERLTGGTPRYQIYRASDGKYLAAAPLEQRFWKVFCETIGLDEAWRDDKQDPAATRQAVAARIAAHSSDFWRDAFDGKDACTVVVRSIEEAAAHSHFLARGLLDRTISADGLTVPLPRAPLASPFLRAVPDQAPPELGEANDLLPA</sequence>
<gene>
    <name evidence="1" type="ordered locus">Bpet1221</name>
</gene>
<dbReference type="PANTHER" id="PTHR48228:SF5">
    <property type="entry name" value="ALPHA-METHYLACYL-COA RACEMASE"/>
    <property type="match status" value="1"/>
</dbReference>
<dbReference type="Gene3D" id="3.40.50.10540">
    <property type="entry name" value="Crotonobetainyl-coa:carnitine coa-transferase, domain 1"/>
    <property type="match status" value="1"/>
</dbReference>
<dbReference type="Pfam" id="PF02515">
    <property type="entry name" value="CoA_transf_3"/>
    <property type="match status" value="1"/>
</dbReference>
<dbReference type="GO" id="GO:0016853">
    <property type="term" value="F:isomerase activity"/>
    <property type="evidence" value="ECO:0007669"/>
    <property type="project" value="UniProtKB-KW"/>
</dbReference>
<dbReference type="InterPro" id="IPR044855">
    <property type="entry name" value="CoA-Trfase_III_dom3_sf"/>
</dbReference>